<evidence type="ECO:0000256" key="1">
    <source>
        <dbReference type="SAM" id="Coils"/>
    </source>
</evidence>
<name>A0ABU6ZIA4_9FABA</name>
<feature type="coiled-coil region" evidence="1">
    <location>
        <begin position="28"/>
        <end position="55"/>
    </location>
</feature>
<reference evidence="2 3" key="1">
    <citation type="journal article" date="2023" name="Plants (Basel)">
        <title>Bridging the Gap: Combining Genomics and Transcriptomics Approaches to Understand Stylosanthes scabra, an Orphan Legume from the Brazilian Caatinga.</title>
        <authorList>
            <person name="Ferreira-Neto J.R.C."/>
            <person name="da Silva M.D."/>
            <person name="Binneck E."/>
            <person name="de Melo N.F."/>
            <person name="da Silva R.H."/>
            <person name="de Melo A.L.T.M."/>
            <person name="Pandolfi V."/>
            <person name="Bustamante F.O."/>
            <person name="Brasileiro-Vidal A.C."/>
            <person name="Benko-Iseppon A.M."/>
        </authorList>
    </citation>
    <scope>NUCLEOTIDE SEQUENCE [LARGE SCALE GENOMIC DNA]</scope>
    <source>
        <tissue evidence="2">Leaves</tissue>
    </source>
</reference>
<dbReference type="InterPro" id="IPR007528">
    <property type="entry name" value="RINT1_Tip20"/>
</dbReference>
<evidence type="ECO:0000313" key="3">
    <source>
        <dbReference type="Proteomes" id="UP001341840"/>
    </source>
</evidence>
<dbReference type="EMBL" id="JASCZI010272329">
    <property type="protein sequence ID" value="MED6221699.1"/>
    <property type="molecule type" value="Genomic_DNA"/>
</dbReference>
<dbReference type="Proteomes" id="UP001341840">
    <property type="component" value="Unassembled WGS sequence"/>
</dbReference>
<organism evidence="2 3">
    <name type="scientific">Stylosanthes scabra</name>
    <dbReference type="NCBI Taxonomy" id="79078"/>
    <lineage>
        <taxon>Eukaryota</taxon>
        <taxon>Viridiplantae</taxon>
        <taxon>Streptophyta</taxon>
        <taxon>Embryophyta</taxon>
        <taxon>Tracheophyta</taxon>
        <taxon>Spermatophyta</taxon>
        <taxon>Magnoliopsida</taxon>
        <taxon>eudicotyledons</taxon>
        <taxon>Gunneridae</taxon>
        <taxon>Pentapetalae</taxon>
        <taxon>rosids</taxon>
        <taxon>fabids</taxon>
        <taxon>Fabales</taxon>
        <taxon>Fabaceae</taxon>
        <taxon>Papilionoideae</taxon>
        <taxon>50 kb inversion clade</taxon>
        <taxon>dalbergioids sensu lato</taxon>
        <taxon>Dalbergieae</taxon>
        <taxon>Pterocarpus clade</taxon>
        <taxon>Stylosanthes</taxon>
    </lineage>
</organism>
<gene>
    <name evidence="2" type="ORF">PIB30_057358</name>
</gene>
<dbReference type="PANTHER" id="PTHR13520">
    <property type="entry name" value="RAD50-INTERACTING PROTEIN 1 RINT-1"/>
    <property type="match status" value="1"/>
</dbReference>
<dbReference type="PANTHER" id="PTHR13520:SF1">
    <property type="entry name" value="RINT1-LIKE PROTEIN MAG2"/>
    <property type="match status" value="1"/>
</dbReference>
<comment type="caution">
    <text evidence="2">The sequence shown here is derived from an EMBL/GenBank/DDBJ whole genome shotgun (WGS) entry which is preliminary data.</text>
</comment>
<keyword evidence="3" id="KW-1185">Reference proteome</keyword>
<sequence>MDSLPPPSHLSPSALSFLDRKFHTKDALAEASTLVAELQTQCSELDRSLNESTRRLGAGLLAYASFSGDVNDRLSALASICSSSIVPDRGRGEEGHGKGFREELAALAKEVARLENVRVYA</sequence>
<protein>
    <submittedName>
        <fullName evidence="2">Uncharacterized protein</fullName>
    </submittedName>
</protein>
<accession>A0ABU6ZIA4</accession>
<keyword evidence="1" id="KW-0175">Coiled coil</keyword>
<evidence type="ECO:0000313" key="2">
    <source>
        <dbReference type="EMBL" id="MED6221699.1"/>
    </source>
</evidence>
<feature type="non-terminal residue" evidence="2">
    <location>
        <position position="121"/>
    </location>
</feature>
<proteinExistence type="predicted"/>